<dbReference type="EMBL" id="LGRX02025250">
    <property type="protein sequence ID" value="KAK3252716.1"/>
    <property type="molecule type" value="Genomic_DNA"/>
</dbReference>
<evidence type="ECO:0000313" key="1">
    <source>
        <dbReference type="EMBL" id="KAK3252716.1"/>
    </source>
</evidence>
<name>A0AAE0CCY4_9CHLO</name>
<evidence type="ECO:0000313" key="2">
    <source>
        <dbReference type="Proteomes" id="UP001190700"/>
    </source>
</evidence>
<sequence>MEANMRVEDATKEDSDSMSHYTGKNYDIESCCLSLSRRVTGSSHMAHLSMVRRALNGPSMLKVTWEDKKAFKKKKSRPDWQGMFVWFLKSTGQHEDSDGVVNCGEEPFHQLDRGATWRVVRPATAKDAEGEVSDEYLRNGNSL</sequence>
<proteinExistence type="predicted"/>
<accession>A0AAE0CCY4</accession>
<organism evidence="1 2">
    <name type="scientific">Cymbomonas tetramitiformis</name>
    <dbReference type="NCBI Taxonomy" id="36881"/>
    <lineage>
        <taxon>Eukaryota</taxon>
        <taxon>Viridiplantae</taxon>
        <taxon>Chlorophyta</taxon>
        <taxon>Pyramimonadophyceae</taxon>
        <taxon>Pyramimonadales</taxon>
        <taxon>Pyramimonadaceae</taxon>
        <taxon>Cymbomonas</taxon>
    </lineage>
</organism>
<gene>
    <name evidence="1" type="ORF">CYMTET_37998</name>
</gene>
<comment type="caution">
    <text evidence="1">The sequence shown here is derived from an EMBL/GenBank/DDBJ whole genome shotgun (WGS) entry which is preliminary data.</text>
</comment>
<dbReference type="Proteomes" id="UP001190700">
    <property type="component" value="Unassembled WGS sequence"/>
</dbReference>
<reference evidence="1 2" key="1">
    <citation type="journal article" date="2015" name="Genome Biol. Evol.">
        <title>Comparative Genomics of a Bacterivorous Green Alga Reveals Evolutionary Causalities and Consequences of Phago-Mixotrophic Mode of Nutrition.</title>
        <authorList>
            <person name="Burns J.A."/>
            <person name="Paasch A."/>
            <person name="Narechania A."/>
            <person name="Kim E."/>
        </authorList>
    </citation>
    <scope>NUCLEOTIDE SEQUENCE [LARGE SCALE GENOMIC DNA]</scope>
    <source>
        <strain evidence="1 2">PLY_AMNH</strain>
    </source>
</reference>
<protein>
    <submittedName>
        <fullName evidence="1">Uncharacterized protein</fullName>
    </submittedName>
</protein>
<keyword evidence="2" id="KW-1185">Reference proteome</keyword>
<dbReference type="AlphaFoldDB" id="A0AAE0CCY4"/>